<feature type="region of interest" description="Disordered" evidence="1">
    <location>
        <begin position="86"/>
        <end position="133"/>
    </location>
</feature>
<name>K0S6U1_THAOC</name>
<evidence type="ECO:0000313" key="3">
    <source>
        <dbReference type="Proteomes" id="UP000266841"/>
    </source>
</evidence>
<evidence type="ECO:0000256" key="1">
    <source>
        <dbReference type="SAM" id="MobiDB-lite"/>
    </source>
</evidence>
<gene>
    <name evidence="2" type="ORF">THAOC_23471</name>
</gene>
<feature type="region of interest" description="Disordered" evidence="1">
    <location>
        <begin position="181"/>
        <end position="225"/>
    </location>
</feature>
<dbReference type="Proteomes" id="UP000266841">
    <property type="component" value="Unassembled WGS sequence"/>
</dbReference>
<comment type="caution">
    <text evidence="2">The sequence shown here is derived from an EMBL/GenBank/DDBJ whole genome shotgun (WGS) entry which is preliminary data.</text>
</comment>
<proteinExistence type="predicted"/>
<dbReference type="EMBL" id="AGNL01030984">
    <property type="protein sequence ID" value="EJK56606.1"/>
    <property type="molecule type" value="Genomic_DNA"/>
</dbReference>
<reference evidence="2 3" key="1">
    <citation type="journal article" date="2012" name="Genome Biol.">
        <title>Genome and low-iron response of an oceanic diatom adapted to chronic iron limitation.</title>
        <authorList>
            <person name="Lommer M."/>
            <person name="Specht M."/>
            <person name="Roy A.S."/>
            <person name="Kraemer L."/>
            <person name="Andreson R."/>
            <person name="Gutowska M.A."/>
            <person name="Wolf J."/>
            <person name="Bergner S.V."/>
            <person name="Schilhabel M.B."/>
            <person name="Klostermeier U.C."/>
            <person name="Beiko R.G."/>
            <person name="Rosenstiel P."/>
            <person name="Hippler M."/>
            <person name="Laroche J."/>
        </authorList>
    </citation>
    <scope>NUCLEOTIDE SEQUENCE [LARGE SCALE GENOMIC DNA]</scope>
    <source>
        <strain evidence="2 3">CCMP1005</strain>
    </source>
</reference>
<organism evidence="2 3">
    <name type="scientific">Thalassiosira oceanica</name>
    <name type="common">Marine diatom</name>
    <dbReference type="NCBI Taxonomy" id="159749"/>
    <lineage>
        <taxon>Eukaryota</taxon>
        <taxon>Sar</taxon>
        <taxon>Stramenopiles</taxon>
        <taxon>Ochrophyta</taxon>
        <taxon>Bacillariophyta</taxon>
        <taxon>Coscinodiscophyceae</taxon>
        <taxon>Thalassiosirophycidae</taxon>
        <taxon>Thalassiosirales</taxon>
        <taxon>Thalassiosiraceae</taxon>
        <taxon>Thalassiosira</taxon>
    </lineage>
</organism>
<protein>
    <submittedName>
        <fullName evidence="2">Uncharacterized protein</fullName>
    </submittedName>
</protein>
<dbReference type="AlphaFoldDB" id="K0S6U1"/>
<evidence type="ECO:0000313" key="2">
    <source>
        <dbReference type="EMBL" id="EJK56606.1"/>
    </source>
</evidence>
<feature type="compositionally biased region" description="Polar residues" evidence="1">
    <location>
        <begin position="204"/>
        <end position="216"/>
    </location>
</feature>
<keyword evidence="3" id="KW-1185">Reference proteome</keyword>
<sequence length="225" mass="24130">MLTLHVIAATARPSRTVNSDLASSKVNVCFSAMLQPFVLLLLSSADVNCLGVGAAFLLDTGPGQEFARYLFAPTETPSEKHYRITVPTRGEGTRRDDDDADGDRDDVPIEDVNSEHRLTHVTSMPSGALPAGPLRAERPWAGGPELVASLEASTAASPSRSCGLIVECPFVALFTSSLLDKPSHKASKASQKIISRACKDQPSAHPTHQPVNQSPPTLERPRKRI</sequence>
<accession>K0S6U1</accession>